<dbReference type="NCBIfam" id="TIGR02937">
    <property type="entry name" value="sigma70-ECF"/>
    <property type="match status" value="1"/>
</dbReference>
<dbReference type="GO" id="GO:0016987">
    <property type="term" value="F:sigma factor activity"/>
    <property type="evidence" value="ECO:0007669"/>
    <property type="project" value="UniProtKB-KW"/>
</dbReference>
<dbReference type="InterPro" id="IPR014284">
    <property type="entry name" value="RNA_pol_sigma-70_dom"/>
</dbReference>
<dbReference type="GO" id="GO:0003677">
    <property type="term" value="F:DNA binding"/>
    <property type="evidence" value="ECO:0007669"/>
    <property type="project" value="InterPro"/>
</dbReference>
<dbReference type="AlphaFoldDB" id="G5K284"/>
<dbReference type="InterPro" id="IPR007627">
    <property type="entry name" value="RNA_pol_sigma70_r2"/>
</dbReference>
<dbReference type="Pfam" id="PF08281">
    <property type="entry name" value="Sigma70_r4_2"/>
    <property type="match status" value="1"/>
</dbReference>
<keyword evidence="4" id="KW-0804">Transcription</keyword>
<dbReference type="GO" id="GO:0006352">
    <property type="term" value="P:DNA-templated transcription initiation"/>
    <property type="evidence" value="ECO:0007669"/>
    <property type="project" value="InterPro"/>
</dbReference>
<organism evidence="7 8">
    <name type="scientific">Streptococcus ictaluri 707-05</name>
    <dbReference type="NCBI Taxonomy" id="764299"/>
    <lineage>
        <taxon>Bacteria</taxon>
        <taxon>Bacillati</taxon>
        <taxon>Bacillota</taxon>
        <taxon>Bacilli</taxon>
        <taxon>Lactobacillales</taxon>
        <taxon>Streptococcaceae</taxon>
        <taxon>Streptococcus</taxon>
    </lineage>
</organism>
<evidence type="ECO:0000256" key="2">
    <source>
        <dbReference type="ARBA" id="ARBA00023015"/>
    </source>
</evidence>
<dbReference type="STRING" id="764299.STRIC_2493"/>
<keyword evidence="2" id="KW-0805">Transcription regulation</keyword>
<gene>
    <name evidence="7" type="ORF">STRIC_2493</name>
</gene>
<dbReference type="Gene3D" id="1.10.10.10">
    <property type="entry name" value="Winged helix-like DNA-binding domain superfamily/Winged helix DNA-binding domain"/>
    <property type="match status" value="1"/>
</dbReference>
<reference evidence="7 8" key="1">
    <citation type="journal article" date="2014" name="Int. J. Syst. Evol. Microbiol.">
        <title>Phylogenomics and the dynamic genome evolution of the genus Streptococcus.</title>
        <authorList>
            <consortium name="The Broad Institute Genome Sequencing Platform"/>
            <person name="Richards V.P."/>
            <person name="Palmer S.R."/>
            <person name="Pavinski Bitar P.D."/>
            <person name="Qin X."/>
            <person name="Weinstock G.M."/>
            <person name="Highlander S.K."/>
            <person name="Town C.D."/>
            <person name="Burne R.A."/>
            <person name="Stanhope M.J."/>
        </authorList>
    </citation>
    <scope>NUCLEOTIDE SEQUENCE [LARGE SCALE GENOMIC DNA]</scope>
    <source>
        <strain evidence="7 8">707-05</strain>
    </source>
</reference>
<evidence type="ECO:0000256" key="4">
    <source>
        <dbReference type="ARBA" id="ARBA00023163"/>
    </source>
</evidence>
<dbReference type="Proteomes" id="UP000003330">
    <property type="component" value="Unassembled WGS sequence"/>
</dbReference>
<feature type="domain" description="RNA polymerase sigma-70 region 2" evidence="5">
    <location>
        <begin position="4"/>
        <end position="49"/>
    </location>
</feature>
<dbReference type="InterPro" id="IPR013249">
    <property type="entry name" value="RNA_pol_sigma70_r4_t2"/>
</dbReference>
<protein>
    <submittedName>
        <fullName evidence="7">Sigma-70, region 4</fullName>
    </submittedName>
</protein>
<comment type="caution">
    <text evidence="7">The sequence shown here is derived from an EMBL/GenBank/DDBJ whole genome shotgun (WGS) entry which is preliminary data.</text>
</comment>
<dbReference type="eggNOG" id="COG1595">
    <property type="taxonomic scope" value="Bacteria"/>
</dbReference>
<feature type="domain" description="RNA polymerase sigma factor 70 region 4 type 2" evidence="6">
    <location>
        <begin position="75"/>
        <end position="126"/>
    </location>
</feature>
<name>G5K284_9STRE</name>
<evidence type="ECO:0000313" key="8">
    <source>
        <dbReference type="Proteomes" id="UP000003330"/>
    </source>
</evidence>
<accession>G5K284</accession>
<dbReference type="PANTHER" id="PTHR43133:SF60">
    <property type="entry name" value="RNA POLYMERASE SIGMA FACTOR SIGV"/>
    <property type="match status" value="1"/>
</dbReference>
<dbReference type="EMBL" id="AEUX02000005">
    <property type="protein sequence ID" value="EHI70218.1"/>
    <property type="molecule type" value="Genomic_DNA"/>
</dbReference>
<comment type="similarity">
    <text evidence="1">Belongs to the sigma-70 factor family. ECF subfamily.</text>
</comment>
<dbReference type="SUPFAM" id="SSF88659">
    <property type="entry name" value="Sigma3 and sigma4 domains of RNA polymerase sigma factors"/>
    <property type="match status" value="1"/>
</dbReference>
<keyword evidence="3" id="KW-0731">Sigma factor</keyword>
<dbReference type="InterPro" id="IPR036388">
    <property type="entry name" value="WH-like_DNA-bd_sf"/>
</dbReference>
<dbReference type="Gene3D" id="1.10.1740.10">
    <property type="match status" value="1"/>
</dbReference>
<dbReference type="PANTHER" id="PTHR43133">
    <property type="entry name" value="RNA POLYMERASE ECF-TYPE SIGMA FACTO"/>
    <property type="match status" value="1"/>
</dbReference>
<evidence type="ECO:0000259" key="5">
    <source>
        <dbReference type="Pfam" id="PF04542"/>
    </source>
</evidence>
<dbReference type="InterPro" id="IPR013325">
    <property type="entry name" value="RNA_pol_sigma_r2"/>
</dbReference>
<dbReference type="Pfam" id="PF04542">
    <property type="entry name" value="Sigma70_r2"/>
    <property type="match status" value="1"/>
</dbReference>
<keyword evidence="8" id="KW-1185">Reference proteome</keyword>
<evidence type="ECO:0000256" key="3">
    <source>
        <dbReference type="ARBA" id="ARBA00023082"/>
    </source>
</evidence>
<evidence type="ECO:0000256" key="1">
    <source>
        <dbReference type="ARBA" id="ARBA00010641"/>
    </source>
</evidence>
<dbReference type="CDD" id="cd06171">
    <property type="entry name" value="Sigma70_r4"/>
    <property type="match status" value="1"/>
</dbReference>
<dbReference type="SUPFAM" id="SSF88946">
    <property type="entry name" value="Sigma2 domain of RNA polymerase sigma factors"/>
    <property type="match status" value="1"/>
</dbReference>
<dbReference type="InterPro" id="IPR039425">
    <property type="entry name" value="RNA_pol_sigma-70-like"/>
</dbReference>
<sequence length="141" mass="17349">MPNEQAKDVVQDVLISLMESNLVLDLSKIRSWMYRVATRRYIDCYRRDQQYQTILQRDFFKEERVIEFDYPDFEPLYQAIQLLKHKERMVIDLYYFQEFTVKEISTILQLSQSNIKITLMRGRRHLKHLLEKEGYHYEDFI</sequence>
<proteinExistence type="inferred from homology"/>
<evidence type="ECO:0000313" key="7">
    <source>
        <dbReference type="EMBL" id="EHI70218.1"/>
    </source>
</evidence>
<dbReference type="InterPro" id="IPR013324">
    <property type="entry name" value="RNA_pol_sigma_r3/r4-like"/>
</dbReference>
<evidence type="ECO:0000259" key="6">
    <source>
        <dbReference type="Pfam" id="PF08281"/>
    </source>
</evidence>